<organism evidence="1 2">
    <name type="scientific">Romanomermis culicivorax</name>
    <name type="common">Nematode worm</name>
    <dbReference type="NCBI Taxonomy" id="13658"/>
    <lineage>
        <taxon>Eukaryota</taxon>
        <taxon>Metazoa</taxon>
        <taxon>Ecdysozoa</taxon>
        <taxon>Nematoda</taxon>
        <taxon>Enoplea</taxon>
        <taxon>Dorylaimia</taxon>
        <taxon>Mermithida</taxon>
        <taxon>Mermithoidea</taxon>
        <taxon>Mermithidae</taxon>
        <taxon>Romanomermis</taxon>
    </lineage>
</organism>
<accession>A0A915KW21</accession>
<proteinExistence type="predicted"/>
<evidence type="ECO:0000313" key="2">
    <source>
        <dbReference type="WBParaSite" id="nRc.2.0.1.t42348-RA"/>
    </source>
</evidence>
<protein>
    <submittedName>
        <fullName evidence="2">Uncharacterized protein</fullName>
    </submittedName>
</protein>
<reference evidence="2" key="1">
    <citation type="submission" date="2022-11" db="UniProtKB">
        <authorList>
            <consortium name="WormBaseParasite"/>
        </authorList>
    </citation>
    <scope>IDENTIFICATION</scope>
</reference>
<dbReference type="AlphaFoldDB" id="A0A915KW21"/>
<evidence type="ECO:0000313" key="1">
    <source>
        <dbReference type="Proteomes" id="UP000887565"/>
    </source>
</evidence>
<dbReference type="WBParaSite" id="nRc.2.0.1.t42348-RA">
    <property type="protein sequence ID" value="nRc.2.0.1.t42348-RA"/>
    <property type="gene ID" value="nRc.2.0.1.g42348"/>
</dbReference>
<keyword evidence="1" id="KW-1185">Reference proteome</keyword>
<sequence length="156" mass="17389">MTVLHSSLAKVSIILSKSSVSQPASTSTSGFNRFKTVDDKLRIPEQLPKRYENLDENFTNTKCLEIHPKILGLPSPQLAGPLTAEQLPKPYENLDENFINTRNRLKRLDNSSTCDCKLATDRELFDDEDVGVCDKPLDELTTAASSVAFVLWASNF</sequence>
<name>A0A915KW21_ROMCU</name>
<dbReference type="Proteomes" id="UP000887565">
    <property type="component" value="Unplaced"/>
</dbReference>